<dbReference type="EMBL" id="BQXS01012438">
    <property type="protein sequence ID" value="GKT23007.1"/>
    <property type="molecule type" value="Genomic_DNA"/>
</dbReference>
<evidence type="ECO:0000313" key="2">
    <source>
        <dbReference type="Proteomes" id="UP001057375"/>
    </source>
</evidence>
<name>A0ABQ5JYY8_9EUKA</name>
<comment type="caution">
    <text evidence="1">The sequence shown here is derived from an EMBL/GenBank/DDBJ whole genome shotgun (WGS) entry which is preliminary data.</text>
</comment>
<gene>
    <name evidence="1" type="ORF">ADUPG1_012296</name>
</gene>
<dbReference type="Proteomes" id="UP001057375">
    <property type="component" value="Unassembled WGS sequence"/>
</dbReference>
<sequence>MSLLKQFHLLVKGKGHDTDESKHLPVLTKDIKSLSVKAYFQITELIDEIEREEDQMVSMISMGFLCKLLSQEFVTSRVTGKRFLGDTDKDRIVLKVLSKHKPLCDTPRAEVLGHYRRRLRGKVEDKYNNLKRTKTVLSDLIVKYKTDLLELGLYKSEIEHYTGKADWTSIVLQSELPQATQFEYLELQQ</sequence>
<reference evidence="1" key="1">
    <citation type="submission" date="2022-03" db="EMBL/GenBank/DDBJ databases">
        <title>Draft genome sequence of Aduncisulcus paluster, a free-living microaerophilic Fornicata.</title>
        <authorList>
            <person name="Yuyama I."/>
            <person name="Kume K."/>
            <person name="Tamura T."/>
            <person name="Inagaki Y."/>
            <person name="Hashimoto T."/>
        </authorList>
    </citation>
    <scope>NUCLEOTIDE SEQUENCE</scope>
    <source>
        <strain evidence="1">NY0171</strain>
    </source>
</reference>
<keyword evidence="2" id="KW-1185">Reference proteome</keyword>
<accession>A0ABQ5JYY8</accession>
<organism evidence="1 2">
    <name type="scientific">Aduncisulcus paluster</name>
    <dbReference type="NCBI Taxonomy" id="2918883"/>
    <lineage>
        <taxon>Eukaryota</taxon>
        <taxon>Metamonada</taxon>
        <taxon>Carpediemonas-like organisms</taxon>
        <taxon>Aduncisulcus</taxon>
    </lineage>
</organism>
<evidence type="ECO:0000313" key="1">
    <source>
        <dbReference type="EMBL" id="GKT23007.1"/>
    </source>
</evidence>
<protein>
    <submittedName>
        <fullName evidence="1">Uncharacterized protein</fullName>
    </submittedName>
</protein>
<proteinExistence type="predicted"/>